<reference evidence="4" key="3">
    <citation type="submission" date="2025-04" db="UniProtKB">
        <authorList>
            <consortium name="RefSeq"/>
        </authorList>
    </citation>
    <scope>IDENTIFICATION</scope>
    <source>
        <strain evidence="4">CBS 304.34</strain>
    </source>
</reference>
<organism evidence="2">
    <name type="scientific">Mytilinidion resinicola</name>
    <dbReference type="NCBI Taxonomy" id="574789"/>
    <lineage>
        <taxon>Eukaryota</taxon>
        <taxon>Fungi</taxon>
        <taxon>Dikarya</taxon>
        <taxon>Ascomycota</taxon>
        <taxon>Pezizomycotina</taxon>
        <taxon>Dothideomycetes</taxon>
        <taxon>Pleosporomycetidae</taxon>
        <taxon>Mytilinidiales</taxon>
        <taxon>Mytilinidiaceae</taxon>
        <taxon>Mytilinidion</taxon>
    </lineage>
</organism>
<protein>
    <submittedName>
        <fullName evidence="2 4">Uncharacterized protein</fullName>
    </submittedName>
</protein>
<gene>
    <name evidence="2 4" type="ORF">BDZ99DRAFT_470869</name>
</gene>
<reference evidence="2 4" key="1">
    <citation type="journal article" date="2020" name="Stud. Mycol.">
        <title>101 Dothideomycetes genomes: a test case for predicting lifestyles and emergence of pathogens.</title>
        <authorList>
            <person name="Haridas S."/>
            <person name="Albert R."/>
            <person name="Binder M."/>
            <person name="Bloem J."/>
            <person name="Labutti K."/>
            <person name="Salamov A."/>
            <person name="Andreopoulos B."/>
            <person name="Baker S."/>
            <person name="Barry K."/>
            <person name="Bills G."/>
            <person name="Bluhm B."/>
            <person name="Cannon C."/>
            <person name="Castanera R."/>
            <person name="Culley D."/>
            <person name="Daum C."/>
            <person name="Ezra D."/>
            <person name="Gonzalez J."/>
            <person name="Henrissat B."/>
            <person name="Kuo A."/>
            <person name="Liang C."/>
            <person name="Lipzen A."/>
            <person name="Lutzoni F."/>
            <person name="Magnuson J."/>
            <person name="Mondo S."/>
            <person name="Nolan M."/>
            <person name="Ohm R."/>
            <person name="Pangilinan J."/>
            <person name="Park H.-J."/>
            <person name="Ramirez L."/>
            <person name="Alfaro M."/>
            <person name="Sun H."/>
            <person name="Tritt A."/>
            <person name="Yoshinaga Y."/>
            <person name="Zwiers L.-H."/>
            <person name="Turgeon B."/>
            <person name="Goodwin S."/>
            <person name="Spatafora J."/>
            <person name="Crous P."/>
            <person name="Grigoriev I."/>
        </authorList>
    </citation>
    <scope>NUCLEOTIDE SEQUENCE</scope>
    <source>
        <strain evidence="2 4">CBS 304.34</strain>
    </source>
</reference>
<accession>A0A6A6ZC83</accession>
<name>A0A6A6ZC83_9PEZI</name>
<dbReference type="AlphaFoldDB" id="A0A6A6ZC83"/>
<evidence type="ECO:0000256" key="1">
    <source>
        <dbReference type="SAM" id="MobiDB-lite"/>
    </source>
</evidence>
<feature type="region of interest" description="Disordered" evidence="1">
    <location>
        <begin position="24"/>
        <end position="192"/>
    </location>
</feature>
<feature type="compositionally biased region" description="Polar residues" evidence="1">
    <location>
        <begin position="156"/>
        <end position="165"/>
    </location>
</feature>
<reference evidence="4" key="2">
    <citation type="submission" date="2020-04" db="EMBL/GenBank/DDBJ databases">
        <authorList>
            <consortium name="NCBI Genome Project"/>
        </authorList>
    </citation>
    <scope>NUCLEOTIDE SEQUENCE</scope>
    <source>
        <strain evidence="4">CBS 304.34</strain>
    </source>
</reference>
<dbReference type="EMBL" id="MU003692">
    <property type="protein sequence ID" value="KAF2817924.1"/>
    <property type="molecule type" value="Genomic_DNA"/>
</dbReference>
<evidence type="ECO:0000313" key="3">
    <source>
        <dbReference type="Proteomes" id="UP000504636"/>
    </source>
</evidence>
<evidence type="ECO:0000313" key="4">
    <source>
        <dbReference type="RefSeq" id="XP_033584888.1"/>
    </source>
</evidence>
<dbReference type="RefSeq" id="XP_033584888.1">
    <property type="nucleotide sequence ID" value="XM_033721677.1"/>
</dbReference>
<feature type="compositionally biased region" description="Basic residues" evidence="1">
    <location>
        <begin position="117"/>
        <end position="135"/>
    </location>
</feature>
<dbReference type="Proteomes" id="UP000504636">
    <property type="component" value="Unplaced"/>
</dbReference>
<proteinExistence type="predicted"/>
<keyword evidence="3" id="KW-1185">Reference proteome</keyword>
<dbReference type="GeneID" id="54462570"/>
<evidence type="ECO:0000313" key="2">
    <source>
        <dbReference type="EMBL" id="KAF2817924.1"/>
    </source>
</evidence>
<sequence length="192" mass="20008">MPRPCQVVKGQGPQNFRRRLKLDCPSHNIHSGNLALKPKTNPKSVSGALASFLQGPGLPRRREVGETVPNAPLSGTRAVATSSQQGQAVADVAGRPGEPVEQHSPAPAVSEAAKPTTKSKRKSGTTRNPRAKNFVKRPPAGPSPHTSVGPAPLSAPQATGSAVDSSTRRGLEPGLDPRAAVFVPRAKPEHTS</sequence>